<evidence type="ECO:0000313" key="2">
    <source>
        <dbReference type="Proteomes" id="UP000005237"/>
    </source>
</evidence>
<organism evidence="1 2">
    <name type="scientific">Caenorhabditis japonica</name>
    <dbReference type="NCBI Taxonomy" id="281687"/>
    <lineage>
        <taxon>Eukaryota</taxon>
        <taxon>Metazoa</taxon>
        <taxon>Ecdysozoa</taxon>
        <taxon>Nematoda</taxon>
        <taxon>Chromadorea</taxon>
        <taxon>Rhabditida</taxon>
        <taxon>Rhabditina</taxon>
        <taxon>Rhabditomorpha</taxon>
        <taxon>Rhabditoidea</taxon>
        <taxon>Rhabditidae</taxon>
        <taxon>Peloderinae</taxon>
        <taxon>Caenorhabditis</taxon>
    </lineage>
</organism>
<accession>A0A8R1ET27</accession>
<name>A0A8R1ET27_CAEJA</name>
<evidence type="ECO:0000313" key="1">
    <source>
        <dbReference type="EnsemblMetazoa" id="CJA41407.1"/>
    </source>
</evidence>
<dbReference type="AlphaFoldDB" id="A0A8R1ET27"/>
<reference evidence="1" key="2">
    <citation type="submission" date="2022-06" db="UniProtKB">
        <authorList>
            <consortium name="EnsemblMetazoa"/>
        </authorList>
    </citation>
    <scope>IDENTIFICATION</scope>
    <source>
        <strain evidence="1">DF5081</strain>
    </source>
</reference>
<protein>
    <submittedName>
        <fullName evidence="1">Uncharacterized protein</fullName>
    </submittedName>
</protein>
<sequence>MSGIDVHQNGIQFQTVAELKDGMILSHSSLMALVNSATTSRKHPGQVKTSRFLILSQSTGMRGCVILLEDEAISTEEQEELLFWDVLT</sequence>
<keyword evidence="2" id="KW-1185">Reference proteome</keyword>
<dbReference type="EnsemblMetazoa" id="CJA41407.1">
    <property type="protein sequence ID" value="CJA41407.1"/>
    <property type="gene ID" value="WBGene00217255"/>
</dbReference>
<reference evidence="2" key="1">
    <citation type="submission" date="2010-08" db="EMBL/GenBank/DDBJ databases">
        <authorList>
            <consortium name="Caenorhabditis japonica Sequencing Consortium"/>
            <person name="Wilson R.K."/>
        </authorList>
    </citation>
    <scope>NUCLEOTIDE SEQUENCE [LARGE SCALE GENOMIC DNA]</scope>
    <source>
        <strain evidence="2">DF5081</strain>
    </source>
</reference>
<proteinExistence type="predicted"/>
<dbReference type="Proteomes" id="UP000005237">
    <property type="component" value="Unassembled WGS sequence"/>
</dbReference>